<comment type="subcellular location">
    <subcellularLocation>
        <location evidence="1">Cell membrane</location>
        <topology evidence="1">Multi-pass membrane protein</topology>
    </subcellularLocation>
</comment>
<evidence type="ECO:0000256" key="4">
    <source>
        <dbReference type="ARBA" id="ARBA00022692"/>
    </source>
</evidence>
<keyword evidence="4 7" id="KW-0812">Transmembrane</keyword>
<dbReference type="Proteomes" id="UP000006732">
    <property type="component" value="Chromosome"/>
</dbReference>
<keyword evidence="3" id="KW-1003">Cell membrane</keyword>
<keyword evidence="10" id="KW-1185">Reference proteome</keyword>
<evidence type="ECO:0000313" key="10">
    <source>
        <dbReference type="Proteomes" id="UP000006732"/>
    </source>
</evidence>
<organism evidence="9 10">
    <name type="scientific">Pelobacter propionicus (strain DSM 2379 / NBRC 103807 / OttBd1)</name>
    <dbReference type="NCBI Taxonomy" id="338966"/>
    <lineage>
        <taxon>Bacteria</taxon>
        <taxon>Pseudomonadati</taxon>
        <taxon>Thermodesulfobacteriota</taxon>
        <taxon>Desulfuromonadia</taxon>
        <taxon>Desulfuromonadales</taxon>
        <taxon>Desulfuromonadaceae</taxon>
        <taxon>Pelobacter</taxon>
    </lineage>
</organism>
<protein>
    <submittedName>
        <fullName evidence="9">Multisubunit sodium/proton antiporter, MrpB subunit</fullName>
    </submittedName>
</protein>
<evidence type="ECO:0000256" key="1">
    <source>
        <dbReference type="ARBA" id="ARBA00004651"/>
    </source>
</evidence>
<dbReference type="KEGG" id="ppd:Ppro_3219"/>
<feature type="transmembrane region" description="Helical" evidence="7">
    <location>
        <begin position="115"/>
        <end position="133"/>
    </location>
</feature>
<comment type="similarity">
    <text evidence="2">Belongs to the CPA3 antiporters (TC 2.A.63) subunit B family.</text>
</comment>
<dbReference type="HOGENOM" id="CLU_101659_1_1_7"/>
<dbReference type="AlphaFoldDB" id="A1ATZ2"/>
<evidence type="ECO:0000259" key="8">
    <source>
        <dbReference type="Pfam" id="PF04039"/>
    </source>
</evidence>
<evidence type="ECO:0000256" key="5">
    <source>
        <dbReference type="ARBA" id="ARBA00022989"/>
    </source>
</evidence>
<dbReference type="NCBIfam" id="NF009163">
    <property type="entry name" value="PRK12509.1"/>
    <property type="match status" value="1"/>
</dbReference>
<dbReference type="OrthoDB" id="9798859at2"/>
<reference evidence="9 10" key="1">
    <citation type="submission" date="2006-10" db="EMBL/GenBank/DDBJ databases">
        <title>Complete sequence of chromosome of Pelobacter propionicus DSM 2379.</title>
        <authorList>
            <consortium name="US DOE Joint Genome Institute"/>
            <person name="Copeland A."/>
            <person name="Lucas S."/>
            <person name="Lapidus A."/>
            <person name="Barry K."/>
            <person name="Detter J.C."/>
            <person name="Glavina del Rio T."/>
            <person name="Hammon N."/>
            <person name="Israni S."/>
            <person name="Dalin E."/>
            <person name="Tice H."/>
            <person name="Pitluck S."/>
            <person name="Saunders E."/>
            <person name="Brettin T."/>
            <person name="Bruce D."/>
            <person name="Han C."/>
            <person name="Tapia R."/>
            <person name="Schmutz J."/>
            <person name="Larimer F."/>
            <person name="Land M."/>
            <person name="Hauser L."/>
            <person name="Kyrpides N."/>
            <person name="Kim E."/>
            <person name="Lovley D."/>
            <person name="Richardson P."/>
        </authorList>
    </citation>
    <scope>NUCLEOTIDE SEQUENCE [LARGE SCALE GENOMIC DNA]</scope>
    <source>
        <strain evidence="10">DSM 2379 / NBRC 103807 / OttBd1</strain>
    </source>
</reference>
<dbReference type="eggNOG" id="COG2111">
    <property type="taxonomic scope" value="Bacteria"/>
</dbReference>
<evidence type="ECO:0000256" key="6">
    <source>
        <dbReference type="ARBA" id="ARBA00023136"/>
    </source>
</evidence>
<evidence type="ECO:0000313" key="9">
    <source>
        <dbReference type="EMBL" id="ABL00813.1"/>
    </source>
</evidence>
<feature type="transmembrane region" description="Helical" evidence="7">
    <location>
        <begin position="35"/>
        <end position="52"/>
    </location>
</feature>
<dbReference type="PANTHER" id="PTHR33932:SF4">
    <property type="entry name" value="NA(+)_H(+) ANTIPORTER SUBUNIT B"/>
    <property type="match status" value="1"/>
</dbReference>
<sequence length="135" mass="14193">MYSLILATAIRILLPLMLLFSLFLLLRGHNEPGGGFAGGLVAAAAFALYSLAHGEQEGRRLLRVDPLRLVATGLLMALASGLLSLPMGLPFLTAAWSSVPVPGIGHVGTPLLFDAGVYVLVVGIALLIIFTLMEE</sequence>
<keyword evidence="6 7" id="KW-0472">Membrane</keyword>
<keyword evidence="5 7" id="KW-1133">Transmembrane helix</keyword>
<dbReference type="STRING" id="338966.Ppro_3219"/>
<dbReference type="GO" id="GO:0005886">
    <property type="term" value="C:plasma membrane"/>
    <property type="evidence" value="ECO:0007669"/>
    <property type="project" value="UniProtKB-SubCell"/>
</dbReference>
<dbReference type="InterPro" id="IPR007182">
    <property type="entry name" value="MnhB"/>
</dbReference>
<dbReference type="PANTHER" id="PTHR33932">
    <property type="entry name" value="NA(+)/H(+) ANTIPORTER SUBUNIT B"/>
    <property type="match status" value="1"/>
</dbReference>
<feature type="transmembrane region" description="Helical" evidence="7">
    <location>
        <begin position="12"/>
        <end position="29"/>
    </location>
</feature>
<feature type="transmembrane region" description="Helical" evidence="7">
    <location>
        <begin position="73"/>
        <end position="95"/>
    </location>
</feature>
<dbReference type="Pfam" id="PF04039">
    <property type="entry name" value="MnhB"/>
    <property type="match status" value="1"/>
</dbReference>
<name>A1ATZ2_PELPD</name>
<dbReference type="InterPro" id="IPR050622">
    <property type="entry name" value="CPA3_antiporter_subunitB"/>
</dbReference>
<feature type="domain" description="Na+/H+ antiporter MnhB subunit-related protein" evidence="8">
    <location>
        <begin position="5"/>
        <end position="126"/>
    </location>
</feature>
<dbReference type="RefSeq" id="WP_011737031.1">
    <property type="nucleotide sequence ID" value="NC_008609.1"/>
</dbReference>
<gene>
    <name evidence="9" type="ordered locus">Ppro_3219</name>
</gene>
<dbReference type="EMBL" id="CP000482">
    <property type="protein sequence ID" value="ABL00813.1"/>
    <property type="molecule type" value="Genomic_DNA"/>
</dbReference>
<evidence type="ECO:0000256" key="3">
    <source>
        <dbReference type="ARBA" id="ARBA00022475"/>
    </source>
</evidence>
<proteinExistence type="inferred from homology"/>
<evidence type="ECO:0000256" key="2">
    <source>
        <dbReference type="ARBA" id="ARBA00009425"/>
    </source>
</evidence>
<accession>A1ATZ2</accession>
<evidence type="ECO:0000256" key="7">
    <source>
        <dbReference type="SAM" id="Phobius"/>
    </source>
</evidence>